<dbReference type="InterPro" id="IPR050661">
    <property type="entry name" value="BglG_antiterminators"/>
</dbReference>
<dbReference type="InterPro" id="IPR011608">
    <property type="entry name" value="PRD"/>
</dbReference>
<dbReference type="Pfam" id="PF00874">
    <property type="entry name" value="PRD"/>
    <property type="match status" value="2"/>
</dbReference>
<dbReference type="InterPro" id="IPR036634">
    <property type="entry name" value="PRD_sf"/>
</dbReference>
<dbReference type="PROSITE" id="PS51372">
    <property type="entry name" value="PRD_2"/>
    <property type="match status" value="2"/>
</dbReference>
<dbReference type="Proteomes" id="UP000635828">
    <property type="component" value="Unassembled WGS sequence"/>
</dbReference>
<dbReference type="EMBL" id="JACOOS010000018">
    <property type="protein sequence ID" value="MBC5678587.1"/>
    <property type="molecule type" value="Genomic_DNA"/>
</dbReference>
<evidence type="ECO:0000313" key="4">
    <source>
        <dbReference type="Proteomes" id="UP000635828"/>
    </source>
</evidence>
<dbReference type="PANTHER" id="PTHR30185">
    <property type="entry name" value="CRYPTIC BETA-GLUCOSIDE BGL OPERON ANTITERMINATOR"/>
    <property type="match status" value="1"/>
</dbReference>
<dbReference type="InterPro" id="IPR004341">
    <property type="entry name" value="CAT_RNA-bd_dom"/>
</dbReference>
<reference evidence="3 4" key="1">
    <citation type="submission" date="2020-08" db="EMBL/GenBank/DDBJ databases">
        <title>Genome public.</title>
        <authorList>
            <person name="Liu C."/>
            <person name="Sun Q."/>
        </authorList>
    </citation>
    <scope>NUCLEOTIDE SEQUENCE [LARGE SCALE GENOMIC DNA]</scope>
    <source>
        <strain evidence="3 4">NSJ-7</strain>
    </source>
</reference>
<organism evidence="3 4">
    <name type="scientific">Anaerostipes hominis</name>
    <name type="common">ex Liu et al. 2021</name>
    <dbReference type="NCBI Taxonomy" id="2763018"/>
    <lineage>
        <taxon>Bacteria</taxon>
        <taxon>Bacillati</taxon>
        <taxon>Bacillota</taxon>
        <taxon>Clostridia</taxon>
        <taxon>Lachnospirales</taxon>
        <taxon>Lachnospiraceae</taxon>
        <taxon>Anaerostipes</taxon>
    </lineage>
</organism>
<name>A0ABR7FTR8_9FIRM</name>
<dbReference type="PANTHER" id="PTHR30185:SF15">
    <property type="entry name" value="CRYPTIC BETA-GLUCOSIDE BGL OPERON ANTITERMINATOR"/>
    <property type="match status" value="1"/>
</dbReference>
<feature type="domain" description="PRD" evidence="2">
    <location>
        <begin position="170"/>
        <end position="275"/>
    </location>
</feature>
<dbReference type="RefSeq" id="WP_024728343.1">
    <property type="nucleotide sequence ID" value="NZ_JACOOS010000018.1"/>
</dbReference>
<keyword evidence="4" id="KW-1185">Reference proteome</keyword>
<evidence type="ECO:0000313" key="3">
    <source>
        <dbReference type="EMBL" id="MBC5678587.1"/>
    </source>
</evidence>
<protein>
    <submittedName>
        <fullName evidence="3">PRD domain-containing protein</fullName>
    </submittedName>
</protein>
<feature type="domain" description="PRD" evidence="2">
    <location>
        <begin position="64"/>
        <end position="169"/>
    </location>
</feature>
<dbReference type="Gene3D" id="1.10.1790.10">
    <property type="entry name" value="PRD domain"/>
    <property type="match status" value="2"/>
</dbReference>
<evidence type="ECO:0000259" key="2">
    <source>
        <dbReference type="PROSITE" id="PS51372"/>
    </source>
</evidence>
<sequence>MIVKKILNNNLILVSDEKGREHIVMGRGLRFTNTVGKELVESDIEKVYVLKEENTKNYMSLLEEAPKEYVETVQEAVRLANLWSEKELNEQLFVTLFDHLIYALERYNNHIVLQNRMLWEIKQFYPKEYQVSERVLAFLNKELSIELPEEEAGNIAFHLVNAQSGQKDMGNTILGIKMQKNIFNIIQMTFQKKLDVNSMNYTRLVIHIQFFLQRLFEDKMLDDQGVMFYEHIKEKLPKELSCVRQIQRYIESTIQKTITEEEIGYLAVHISRVIS</sequence>
<dbReference type="InterPro" id="IPR036650">
    <property type="entry name" value="CAT_RNA-bd_dom_sf"/>
</dbReference>
<gene>
    <name evidence="3" type="ORF">H8S22_13635</name>
</gene>
<proteinExistence type="predicted"/>
<accession>A0ABR7FTR8</accession>
<dbReference type="SUPFAM" id="SSF50151">
    <property type="entry name" value="SacY-like RNA-binding domain"/>
    <property type="match status" value="1"/>
</dbReference>
<dbReference type="SUPFAM" id="SSF63520">
    <property type="entry name" value="PTS-regulatory domain, PRD"/>
    <property type="match status" value="2"/>
</dbReference>
<dbReference type="Gene3D" id="2.30.24.10">
    <property type="entry name" value="CAT RNA-binding domain"/>
    <property type="match status" value="1"/>
</dbReference>
<dbReference type="Pfam" id="PF03123">
    <property type="entry name" value="CAT_RBD"/>
    <property type="match status" value="1"/>
</dbReference>
<dbReference type="SMART" id="SM01061">
    <property type="entry name" value="CAT_RBD"/>
    <property type="match status" value="1"/>
</dbReference>
<keyword evidence="1" id="KW-0677">Repeat</keyword>
<comment type="caution">
    <text evidence="3">The sequence shown here is derived from an EMBL/GenBank/DDBJ whole genome shotgun (WGS) entry which is preliminary data.</text>
</comment>
<evidence type="ECO:0000256" key="1">
    <source>
        <dbReference type="ARBA" id="ARBA00022737"/>
    </source>
</evidence>